<reference evidence="2 3" key="1">
    <citation type="submission" date="2018-12" db="EMBL/GenBank/DDBJ databases">
        <authorList>
            <person name="Meng J."/>
        </authorList>
    </citation>
    <scope>NUCLEOTIDE SEQUENCE [LARGE SCALE GENOMIC DNA]</scope>
    <source>
        <strain evidence="2 3">HT111-2</strain>
    </source>
</reference>
<dbReference type="EMBL" id="RXIA01000005">
    <property type="protein sequence ID" value="RVU71337.1"/>
    <property type="molecule type" value="Genomic_DNA"/>
</dbReference>
<sequence>MLKLFTHKTAKTQLTGQAYQILDQFYRSFSSNMYNELNIHRYKQIRDAVGLVMRKFDSHDHPLAYTSKLVMYIQARVCLNHLPLTKEQQSWMKKLTDITKHINLNYVYLSPLDSENQFI</sequence>
<dbReference type="Proteomes" id="UP000288291">
    <property type="component" value="Unassembled WGS sequence"/>
</dbReference>
<dbReference type="Pfam" id="PF08951">
    <property type="entry name" value="EntA_Immun"/>
    <property type="match status" value="1"/>
</dbReference>
<keyword evidence="3" id="KW-1185">Reference proteome</keyword>
<organism evidence="2 3">
    <name type="scientific">Lactobacillus xujianguonis</name>
    <dbReference type="NCBI Taxonomy" id="2495899"/>
    <lineage>
        <taxon>Bacteria</taxon>
        <taxon>Bacillati</taxon>
        <taxon>Bacillota</taxon>
        <taxon>Bacilli</taxon>
        <taxon>Lactobacillales</taxon>
        <taxon>Lactobacillaceae</taxon>
        <taxon>Lactobacillus</taxon>
    </lineage>
</organism>
<evidence type="ECO:0000256" key="1">
    <source>
        <dbReference type="ARBA" id="ARBA00023025"/>
    </source>
</evidence>
<evidence type="ECO:0000313" key="3">
    <source>
        <dbReference type="Proteomes" id="UP000288291"/>
    </source>
</evidence>
<keyword evidence="1" id="KW-0079">Bacteriocin immunity</keyword>
<protein>
    <submittedName>
        <fullName evidence="2">Bacteriocin immunity protein</fullName>
    </submittedName>
</protein>
<evidence type="ECO:0000313" key="2">
    <source>
        <dbReference type="EMBL" id="RVU71337.1"/>
    </source>
</evidence>
<accession>A0A437SWY4</accession>
<dbReference type="InterPro" id="IPR023130">
    <property type="entry name" value="Ta0600-like_sf"/>
</dbReference>
<name>A0A437SWY4_9LACO</name>
<dbReference type="InterPro" id="IPR015046">
    <property type="entry name" value="LciA_Immunity-like"/>
</dbReference>
<dbReference type="GO" id="GO:0030153">
    <property type="term" value="P:bacteriocin immunity"/>
    <property type="evidence" value="ECO:0007669"/>
    <property type="project" value="UniProtKB-KW"/>
</dbReference>
<comment type="caution">
    <text evidence="2">The sequence shown here is derived from an EMBL/GenBank/DDBJ whole genome shotgun (WGS) entry which is preliminary data.</text>
</comment>
<dbReference type="AlphaFoldDB" id="A0A437SWY4"/>
<proteinExistence type="predicted"/>
<dbReference type="Gene3D" id="1.20.1440.50">
    <property type="entry name" value="Ta0600-like"/>
    <property type="match status" value="1"/>
</dbReference>
<dbReference type="SUPFAM" id="SSF109797">
    <property type="entry name" value="Bacteriocin immunity protein-like"/>
    <property type="match status" value="1"/>
</dbReference>
<dbReference type="RefSeq" id="WP_103661516.1">
    <property type="nucleotide sequence ID" value="NZ_ML136874.1"/>
</dbReference>
<gene>
    <name evidence="2" type="ORF">EJK17_02520</name>
</gene>